<organism evidence="2 3">
    <name type="scientific">Morchella conica CCBAS932</name>
    <dbReference type="NCBI Taxonomy" id="1392247"/>
    <lineage>
        <taxon>Eukaryota</taxon>
        <taxon>Fungi</taxon>
        <taxon>Dikarya</taxon>
        <taxon>Ascomycota</taxon>
        <taxon>Pezizomycotina</taxon>
        <taxon>Pezizomycetes</taxon>
        <taxon>Pezizales</taxon>
        <taxon>Morchellaceae</taxon>
        <taxon>Morchella</taxon>
    </lineage>
</organism>
<dbReference type="AlphaFoldDB" id="A0A3N4KTF2"/>
<dbReference type="OrthoDB" id="5400582at2759"/>
<gene>
    <name evidence="2" type="ORF">P167DRAFT_545285</name>
</gene>
<dbReference type="Proteomes" id="UP000277580">
    <property type="component" value="Unassembled WGS sequence"/>
</dbReference>
<reference evidence="2 3" key="1">
    <citation type="journal article" date="2018" name="Nat. Ecol. Evol.">
        <title>Pezizomycetes genomes reveal the molecular basis of ectomycorrhizal truffle lifestyle.</title>
        <authorList>
            <person name="Murat C."/>
            <person name="Payen T."/>
            <person name="Noel B."/>
            <person name="Kuo A."/>
            <person name="Morin E."/>
            <person name="Chen J."/>
            <person name="Kohler A."/>
            <person name="Krizsan K."/>
            <person name="Balestrini R."/>
            <person name="Da Silva C."/>
            <person name="Montanini B."/>
            <person name="Hainaut M."/>
            <person name="Levati E."/>
            <person name="Barry K.W."/>
            <person name="Belfiori B."/>
            <person name="Cichocki N."/>
            <person name="Clum A."/>
            <person name="Dockter R.B."/>
            <person name="Fauchery L."/>
            <person name="Guy J."/>
            <person name="Iotti M."/>
            <person name="Le Tacon F."/>
            <person name="Lindquist E.A."/>
            <person name="Lipzen A."/>
            <person name="Malagnac F."/>
            <person name="Mello A."/>
            <person name="Molinier V."/>
            <person name="Miyauchi S."/>
            <person name="Poulain J."/>
            <person name="Riccioni C."/>
            <person name="Rubini A."/>
            <person name="Sitrit Y."/>
            <person name="Splivallo R."/>
            <person name="Traeger S."/>
            <person name="Wang M."/>
            <person name="Zifcakova L."/>
            <person name="Wipf D."/>
            <person name="Zambonelli A."/>
            <person name="Paolocci F."/>
            <person name="Nowrousian M."/>
            <person name="Ottonello S."/>
            <person name="Baldrian P."/>
            <person name="Spatafora J.W."/>
            <person name="Henrissat B."/>
            <person name="Nagy L.G."/>
            <person name="Aury J.M."/>
            <person name="Wincker P."/>
            <person name="Grigoriev I.V."/>
            <person name="Bonfante P."/>
            <person name="Martin F.M."/>
        </authorList>
    </citation>
    <scope>NUCLEOTIDE SEQUENCE [LARGE SCALE GENOMIC DNA]</scope>
    <source>
        <strain evidence="2 3">CCBAS932</strain>
    </source>
</reference>
<dbReference type="EMBL" id="ML119127">
    <property type="protein sequence ID" value="RPB12689.1"/>
    <property type="molecule type" value="Genomic_DNA"/>
</dbReference>
<evidence type="ECO:0000256" key="1">
    <source>
        <dbReference type="SAM" id="MobiDB-lite"/>
    </source>
</evidence>
<feature type="region of interest" description="Disordered" evidence="1">
    <location>
        <begin position="282"/>
        <end position="305"/>
    </location>
</feature>
<accession>A0A3N4KTF2</accession>
<proteinExistence type="predicted"/>
<dbReference type="InParanoid" id="A0A3N4KTF2"/>
<evidence type="ECO:0000313" key="3">
    <source>
        <dbReference type="Proteomes" id="UP000277580"/>
    </source>
</evidence>
<keyword evidence="3" id="KW-1185">Reference proteome</keyword>
<name>A0A3N4KTF2_9PEZI</name>
<evidence type="ECO:0000313" key="2">
    <source>
        <dbReference type="EMBL" id="RPB12689.1"/>
    </source>
</evidence>
<sequence length="349" mass="39542">MYRVSRITVSQLIRAFDLSPIACRCRVHCRLQPTPHTTLLMMKMREGQLICWDDNNYSLLRHILTKIFENPDIRLCVWRHPNEARLPLMTRKEAIIKLIEIALPGYVQCDWFIPGTYASAVSSKIGRLYKIYFIHLYPESTSRDELIASKDYRISREKSVWKLLEQLAGDSPGRHGIWAVVKPPKRPEGRLSQKNKVKIVVDLTGMDGDGGGGSPYIKPEASDDSTLAAKPSATLEPAARKHPALDSVEDLDTLKERKLQKACEHELVIPSIEMTNSITNEATPMSVTPRPAENKKRPALDSGDLDAMEERKLQKGREHELAVLNAKIRLVEAETELAKAKIRIDHQKK</sequence>
<protein>
    <submittedName>
        <fullName evidence="2">Uncharacterized protein</fullName>
    </submittedName>
</protein>